<evidence type="ECO:0000256" key="8">
    <source>
        <dbReference type="SAM" id="SignalP"/>
    </source>
</evidence>
<keyword evidence="4" id="KW-0245">EGF-like domain</keyword>
<evidence type="ECO:0000256" key="5">
    <source>
        <dbReference type="PROSITE-ProRule" id="PRU10141"/>
    </source>
</evidence>
<dbReference type="PANTHER" id="PTHR24416">
    <property type="entry name" value="TYROSINE-PROTEIN KINASE RECEPTOR"/>
    <property type="match status" value="1"/>
</dbReference>
<dbReference type="InterPro" id="IPR003347">
    <property type="entry name" value="JmjC_dom"/>
</dbReference>
<dbReference type="PROSITE" id="PS50026">
    <property type="entry name" value="EGF_3"/>
    <property type="match status" value="1"/>
</dbReference>
<dbReference type="InterPro" id="IPR001368">
    <property type="entry name" value="TNFR/NGFR_Cys_rich_reg"/>
</dbReference>
<feature type="compositionally biased region" description="Pro residues" evidence="6">
    <location>
        <begin position="596"/>
        <end position="614"/>
    </location>
</feature>
<feature type="domain" description="Protein kinase" evidence="9">
    <location>
        <begin position="1014"/>
        <end position="1290"/>
    </location>
</feature>
<dbReference type="SUPFAM" id="SSF57196">
    <property type="entry name" value="EGF/Laminin"/>
    <property type="match status" value="1"/>
</dbReference>
<evidence type="ECO:0000256" key="4">
    <source>
        <dbReference type="PROSITE-ProRule" id="PRU00076"/>
    </source>
</evidence>
<organism evidence="11">
    <name type="scientific">Sexangularia sp. CB-2014</name>
    <dbReference type="NCBI Taxonomy" id="1486929"/>
    <lineage>
        <taxon>Eukaryota</taxon>
        <taxon>Amoebozoa</taxon>
        <taxon>Tubulinea</taxon>
        <taxon>Elardia</taxon>
        <taxon>Arcellinida</taxon>
        <taxon>Arcellinida incertae sedis</taxon>
        <taxon>Sexangularia</taxon>
    </lineage>
</organism>
<proteinExistence type="predicted"/>
<dbReference type="CDD" id="cd00054">
    <property type="entry name" value="EGF_CA"/>
    <property type="match status" value="1"/>
</dbReference>
<sequence>MFLALFSFLYTLTACTSLFTPSFTLEHFSTNVLGAHVGLWSTNDSDSNTPRNTSHLDIVSERRRERQTEHAHGGGSTVWGKAWRPSDGAGSGVIRVEDADATLTRRYAPSLVAIASQLHQDFGVQVSAHVYRSAPRSRPILGFHTDPYDTLIVGLAGTKRWTLCTPRSTPHTVARAAQEMEIRTGRLAGCTPFGAAEVLHDASLSCRDTLLEPGHVLYLPKGVIHRARAESPAGTEHATFSLARTGTMYANLLRNPARLSDPSLPVEAALALSQPLPLRSLTVCGIVCLDRLQGLLRNASGDTALTRADVRRRLTSILRRDRSPEATWPGLRRAEAVPDVCDLPSSSSSSFDEIDDDIRGVKRQVNTCTCECDEACDGGCVDGCDDAPCLSSCDADCDGSCIDCCTQDCDEGCLCTSAQGGADCDEDCLCTALEGGTWCDSLLGIGSCDVCPPAYCDTSCDECPSQFCTAACDTCTCGCTTDCDADCDEGCANGCDEGCTTACDDECDGCCPTPAPTGPPTAMPSPLPTTSPTPFPTATPTASPTPAPPTPQPTGPPTPEPTSSPTPRPTTTPTVAPTRAPTRTPTLSPSAAPTNVPTPHPTAAPTRTPTPSPTASPTVAPFIACGLSSAPCADDGSVTCIDASQNGHFVCSCLDGFVISESVPAMAIRGRVDGGQTGWVVGDVTGTGDLVLDDAAPADSWGAVSFDPLPDLQPGDALGCRDVDECQVAADLCRSDATCDNTRGSFRCACIDEALGTGFSSCFPRNVSRVVSADQVVFIWNHTCGSATQDLLEALRLTVATELEVDEARVHVAQVQCESVRSPMLLLFAFSVPAAEGDPARIDVLNRLVREGEVVASALGVLATIPVGVTTDVTVDGAADAYYGDLPYEDDGDGGEGGLDGQPVGDAGASDAPLITASTAVMLGLALFIVCFLIFLIAARIRRMHGERSEEGPSSHLYGVAMHPTVESLVPASRGVTGSGGYHLPPARDLEDDGIDTFSSLGVQVEFLIHGRELVRLNKIGEGAFGLVLRGSWGDKEVAIKEVKGTSVEARKQLLDEGTKLTKLPPHENVVTFYGVCDSPPAIVLQFCDGGSLLSRLYGKQDGVKSLAELERQSIALDIARGLEHLHRARVVHRDVAARNVLLHEGVAKLTDMGMSRDSIEPGDGDDYLNAAYEPVDNYYQQTKSAVGPLKWMAPEQLTKRIISFKADVYSFGIVMYELSMGRPPFLGSYESIVQQMEELRADGHTVVPYQPLRQDRRYHNDLAALIESCLTFDEAARATPRTAQASPFFRRFADDEPHRLEPSHPMRRAPHPPAAPHGPARDWDSAKYAPFVADPLRAQGAMPEFRCDFAEL</sequence>
<dbReference type="GO" id="GO:0007169">
    <property type="term" value="P:cell surface receptor protein tyrosine kinase signaling pathway"/>
    <property type="evidence" value="ECO:0007669"/>
    <property type="project" value="TreeGrafter"/>
</dbReference>
<evidence type="ECO:0000256" key="3">
    <source>
        <dbReference type="ARBA" id="ARBA00051243"/>
    </source>
</evidence>
<dbReference type="SUPFAM" id="SSF56112">
    <property type="entry name" value="Protein kinase-like (PK-like)"/>
    <property type="match status" value="1"/>
</dbReference>
<dbReference type="SMART" id="SM00179">
    <property type="entry name" value="EGF_CA"/>
    <property type="match status" value="1"/>
</dbReference>
<gene>
    <name evidence="11" type="ORF">SSP0437_LOCUS7116</name>
</gene>
<keyword evidence="7" id="KW-0812">Transmembrane</keyword>
<evidence type="ECO:0008006" key="12">
    <source>
        <dbReference type="Google" id="ProtNLM"/>
    </source>
</evidence>
<dbReference type="PANTHER" id="PTHR24416:SF611">
    <property type="entry name" value="TYROSINE-PROTEIN KINASE TRANSMEMBRANE RECEPTOR ROR"/>
    <property type="match status" value="1"/>
</dbReference>
<dbReference type="Pfam" id="PF08007">
    <property type="entry name" value="JmjC_2"/>
    <property type="match status" value="1"/>
</dbReference>
<keyword evidence="5" id="KW-0067">ATP-binding</keyword>
<evidence type="ECO:0000313" key="11">
    <source>
        <dbReference type="EMBL" id="CAD9298761.1"/>
    </source>
</evidence>
<dbReference type="InterPro" id="IPR050122">
    <property type="entry name" value="RTK"/>
</dbReference>
<dbReference type="GO" id="GO:0005509">
    <property type="term" value="F:calcium ion binding"/>
    <property type="evidence" value="ECO:0007669"/>
    <property type="project" value="InterPro"/>
</dbReference>
<dbReference type="GO" id="GO:0005886">
    <property type="term" value="C:plasma membrane"/>
    <property type="evidence" value="ECO:0007669"/>
    <property type="project" value="TreeGrafter"/>
</dbReference>
<dbReference type="GO" id="GO:0005524">
    <property type="term" value="F:ATP binding"/>
    <property type="evidence" value="ECO:0007669"/>
    <property type="project" value="UniProtKB-UniRule"/>
</dbReference>
<dbReference type="SUPFAM" id="SSF51197">
    <property type="entry name" value="Clavaminate synthase-like"/>
    <property type="match status" value="1"/>
</dbReference>
<keyword evidence="7" id="KW-1133">Transmembrane helix</keyword>
<feature type="binding site" evidence="5">
    <location>
        <position position="1041"/>
    </location>
    <ligand>
        <name>ATP</name>
        <dbReference type="ChEBI" id="CHEBI:30616"/>
    </ligand>
</feature>
<keyword evidence="8" id="KW-0732">Signal</keyword>
<accession>A0A7S1YGR3</accession>
<dbReference type="PROSITE" id="PS00010">
    <property type="entry name" value="ASX_HYDROXYL"/>
    <property type="match status" value="1"/>
</dbReference>
<feature type="compositionally biased region" description="Pro residues" evidence="6">
    <location>
        <begin position="520"/>
        <end position="570"/>
    </location>
</feature>
<dbReference type="PROSITE" id="PS01187">
    <property type="entry name" value="EGF_CA"/>
    <property type="match status" value="1"/>
</dbReference>
<dbReference type="PROSITE" id="PS00107">
    <property type="entry name" value="PROTEIN_KINASE_ATP"/>
    <property type="match status" value="1"/>
</dbReference>
<comment type="subcellular location">
    <subcellularLocation>
        <location evidence="1">Membrane</location>
        <topology evidence="1">Single-pass membrane protein</topology>
    </subcellularLocation>
</comment>
<evidence type="ECO:0000256" key="2">
    <source>
        <dbReference type="ARBA" id="ARBA00023157"/>
    </source>
</evidence>
<comment type="catalytic activity">
    <reaction evidence="3">
        <text>L-tyrosyl-[protein] + ATP = O-phospho-L-tyrosyl-[protein] + ADP + H(+)</text>
        <dbReference type="Rhea" id="RHEA:10596"/>
        <dbReference type="Rhea" id="RHEA-COMP:10136"/>
        <dbReference type="Rhea" id="RHEA-COMP:20101"/>
        <dbReference type="ChEBI" id="CHEBI:15378"/>
        <dbReference type="ChEBI" id="CHEBI:30616"/>
        <dbReference type="ChEBI" id="CHEBI:46858"/>
        <dbReference type="ChEBI" id="CHEBI:61978"/>
        <dbReference type="ChEBI" id="CHEBI:456216"/>
        <dbReference type="EC" id="2.7.10.1"/>
    </reaction>
</comment>
<evidence type="ECO:0000259" key="10">
    <source>
        <dbReference type="PROSITE" id="PS50026"/>
    </source>
</evidence>
<dbReference type="EMBL" id="HBGL01009189">
    <property type="protein sequence ID" value="CAD9298761.1"/>
    <property type="molecule type" value="Transcribed_RNA"/>
</dbReference>
<dbReference type="Gene3D" id="3.30.200.20">
    <property type="entry name" value="Phosphorylase Kinase, domain 1"/>
    <property type="match status" value="1"/>
</dbReference>
<dbReference type="PROSITE" id="PS00109">
    <property type="entry name" value="PROTEIN_KINASE_TYR"/>
    <property type="match status" value="1"/>
</dbReference>
<evidence type="ECO:0000256" key="1">
    <source>
        <dbReference type="ARBA" id="ARBA00004167"/>
    </source>
</evidence>
<feature type="transmembrane region" description="Helical" evidence="7">
    <location>
        <begin position="920"/>
        <end position="939"/>
    </location>
</feature>
<evidence type="ECO:0000256" key="7">
    <source>
        <dbReference type="SAM" id="Phobius"/>
    </source>
</evidence>
<dbReference type="Gene3D" id="1.10.510.10">
    <property type="entry name" value="Transferase(Phosphotransferase) domain 1"/>
    <property type="match status" value="1"/>
</dbReference>
<dbReference type="Gene3D" id="2.60.120.650">
    <property type="entry name" value="Cupin"/>
    <property type="match status" value="1"/>
</dbReference>
<feature type="chain" id="PRO_5031024160" description="Non-specific protein-tyrosine kinase" evidence="8">
    <location>
        <begin position="18"/>
        <end position="1353"/>
    </location>
</feature>
<evidence type="ECO:0000259" key="9">
    <source>
        <dbReference type="PROSITE" id="PS50011"/>
    </source>
</evidence>
<dbReference type="GO" id="GO:0043235">
    <property type="term" value="C:receptor complex"/>
    <property type="evidence" value="ECO:0007669"/>
    <property type="project" value="TreeGrafter"/>
</dbReference>
<dbReference type="InterPro" id="IPR001881">
    <property type="entry name" value="EGF-like_Ca-bd_dom"/>
</dbReference>
<dbReference type="GO" id="GO:0004714">
    <property type="term" value="F:transmembrane receptor protein tyrosine kinase activity"/>
    <property type="evidence" value="ECO:0007669"/>
    <property type="project" value="UniProtKB-EC"/>
</dbReference>
<dbReference type="SMART" id="SM00219">
    <property type="entry name" value="TyrKc"/>
    <property type="match status" value="1"/>
</dbReference>
<reference evidence="11" key="1">
    <citation type="submission" date="2021-01" db="EMBL/GenBank/DDBJ databases">
        <authorList>
            <person name="Corre E."/>
            <person name="Pelletier E."/>
            <person name="Niang G."/>
            <person name="Scheremetjew M."/>
            <person name="Finn R."/>
            <person name="Kale V."/>
            <person name="Holt S."/>
            <person name="Cochrane G."/>
            <person name="Meng A."/>
            <person name="Brown T."/>
            <person name="Cohen L."/>
        </authorList>
    </citation>
    <scope>NUCLEOTIDE SEQUENCE</scope>
    <source>
        <strain evidence="11">ATCC 50979</strain>
    </source>
</reference>
<keyword evidence="5" id="KW-0547">Nucleotide-binding</keyword>
<dbReference type="Pfam" id="PF07714">
    <property type="entry name" value="PK_Tyr_Ser-Thr"/>
    <property type="match status" value="1"/>
</dbReference>
<keyword evidence="7" id="KW-0472">Membrane</keyword>
<dbReference type="InterPro" id="IPR020635">
    <property type="entry name" value="Tyr_kinase_cat_dom"/>
</dbReference>
<dbReference type="PRINTS" id="PR01217">
    <property type="entry name" value="PRICHEXTENSN"/>
</dbReference>
<dbReference type="PROSITE" id="PS50011">
    <property type="entry name" value="PROTEIN_KINASE_DOM"/>
    <property type="match status" value="1"/>
</dbReference>
<feature type="compositionally biased region" description="Low complexity" evidence="6">
    <location>
        <begin position="571"/>
        <end position="595"/>
    </location>
</feature>
<dbReference type="InterPro" id="IPR017441">
    <property type="entry name" value="Protein_kinase_ATP_BS"/>
</dbReference>
<name>A0A7S1YGR3_9EUKA</name>
<dbReference type="InterPro" id="IPR000719">
    <property type="entry name" value="Prot_kinase_dom"/>
</dbReference>
<dbReference type="PROSITE" id="PS00652">
    <property type="entry name" value="TNFR_NGFR_1"/>
    <property type="match status" value="1"/>
</dbReference>
<feature type="region of interest" description="Disordered" evidence="6">
    <location>
        <begin position="520"/>
        <end position="615"/>
    </location>
</feature>
<dbReference type="InterPro" id="IPR001245">
    <property type="entry name" value="Ser-Thr/Tyr_kinase_cat_dom"/>
</dbReference>
<dbReference type="InterPro" id="IPR000152">
    <property type="entry name" value="EGF-type_Asp/Asn_hydroxyl_site"/>
</dbReference>
<protein>
    <recommendedName>
        <fullName evidence="12">Non-specific protein-tyrosine kinase</fullName>
    </recommendedName>
</protein>
<dbReference type="InterPro" id="IPR011009">
    <property type="entry name" value="Kinase-like_dom_sf"/>
</dbReference>
<feature type="signal peptide" evidence="8">
    <location>
        <begin position="1"/>
        <end position="17"/>
    </location>
</feature>
<evidence type="ECO:0000256" key="6">
    <source>
        <dbReference type="SAM" id="MobiDB-lite"/>
    </source>
</evidence>
<keyword evidence="2" id="KW-1015">Disulfide bond</keyword>
<feature type="region of interest" description="Disordered" evidence="6">
    <location>
        <begin position="1297"/>
        <end position="1324"/>
    </location>
</feature>
<dbReference type="InterPro" id="IPR018097">
    <property type="entry name" value="EGF_Ca-bd_CS"/>
</dbReference>
<feature type="domain" description="EGF-like" evidence="10">
    <location>
        <begin position="722"/>
        <end position="760"/>
    </location>
</feature>
<dbReference type="InterPro" id="IPR008266">
    <property type="entry name" value="Tyr_kinase_AS"/>
</dbReference>
<dbReference type="InterPro" id="IPR000742">
    <property type="entry name" value="EGF"/>
</dbReference>
<comment type="caution">
    <text evidence="4">Lacks conserved residue(s) required for the propagation of feature annotation.</text>
</comment>